<accession>A0A2I0KUH6</accession>
<gene>
    <name evidence="1" type="ORF">CRG98_007627</name>
</gene>
<dbReference type="AlphaFoldDB" id="A0A2I0KUH6"/>
<dbReference type="Proteomes" id="UP000233551">
    <property type="component" value="Unassembled WGS sequence"/>
</dbReference>
<comment type="caution">
    <text evidence="1">The sequence shown here is derived from an EMBL/GenBank/DDBJ whole genome shotgun (WGS) entry which is preliminary data.</text>
</comment>
<evidence type="ECO:0000313" key="2">
    <source>
        <dbReference type="Proteomes" id="UP000233551"/>
    </source>
</evidence>
<protein>
    <submittedName>
        <fullName evidence="1">Uncharacterized protein</fullName>
    </submittedName>
</protein>
<sequence>MDELDWSTDEQSSESKSINVLTKDQEFLLEIVGEIQNPLLRTQYLEKLNQGTLEAETKTPNYNLSEILKRHGKKRAHIASFDAQKEIDNLRSELACFRFEQQQHSTIIGRLEELVAEAGSSRQVLMTQDKNPEDTLALDQPKNDQQKALTMIGEPSPNRKWLWNLLKSGYTIGC</sequence>
<proteinExistence type="predicted"/>
<evidence type="ECO:0000313" key="1">
    <source>
        <dbReference type="EMBL" id="PKI71980.1"/>
    </source>
</evidence>
<name>A0A2I0KUH6_PUNGR</name>
<keyword evidence="2" id="KW-1185">Reference proteome</keyword>
<reference evidence="1 2" key="1">
    <citation type="submission" date="2017-11" db="EMBL/GenBank/DDBJ databases">
        <title>De-novo sequencing of pomegranate (Punica granatum L.) genome.</title>
        <authorList>
            <person name="Akparov Z."/>
            <person name="Amiraslanov A."/>
            <person name="Hajiyeva S."/>
            <person name="Abbasov M."/>
            <person name="Kaur K."/>
            <person name="Hamwieh A."/>
            <person name="Solovyev V."/>
            <person name="Salamov A."/>
            <person name="Braich B."/>
            <person name="Kosarev P."/>
            <person name="Mahmoud A."/>
            <person name="Hajiyev E."/>
            <person name="Babayeva S."/>
            <person name="Izzatullayeva V."/>
            <person name="Mammadov A."/>
            <person name="Mammadov A."/>
            <person name="Sharifova S."/>
            <person name="Ojaghi J."/>
            <person name="Eynullazada K."/>
            <person name="Bayramov B."/>
            <person name="Abdulazimova A."/>
            <person name="Shahmuradov I."/>
        </authorList>
    </citation>
    <scope>NUCLEOTIDE SEQUENCE [LARGE SCALE GENOMIC DNA]</scope>
    <source>
        <strain evidence="2">cv. AG2017</strain>
        <tissue evidence="1">Leaf</tissue>
    </source>
</reference>
<organism evidence="1 2">
    <name type="scientific">Punica granatum</name>
    <name type="common">Pomegranate</name>
    <dbReference type="NCBI Taxonomy" id="22663"/>
    <lineage>
        <taxon>Eukaryota</taxon>
        <taxon>Viridiplantae</taxon>
        <taxon>Streptophyta</taxon>
        <taxon>Embryophyta</taxon>
        <taxon>Tracheophyta</taxon>
        <taxon>Spermatophyta</taxon>
        <taxon>Magnoliopsida</taxon>
        <taxon>eudicotyledons</taxon>
        <taxon>Gunneridae</taxon>
        <taxon>Pentapetalae</taxon>
        <taxon>rosids</taxon>
        <taxon>malvids</taxon>
        <taxon>Myrtales</taxon>
        <taxon>Lythraceae</taxon>
        <taxon>Punica</taxon>
    </lineage>
</organism>
<dbReference type="EMBL" id="PGOL01000345">
    <property type="protein sequence ID" value="PKI71980.1"/>
    <property type="molecule type" value="Genomic_DNA"/>
</dbReference>